<dbReference type="AlphaFoldDB" id="A0A0A8K5Q7"/>
<accession>A0A0A8K5Q7</accession>
<keyword evidence="3" id="KW-1185">Reference proteome</keyword>
<protein>
    <submittedName>
        <fullName evidence="2">Uncharacterized protein</fullName>
    </submittedName>
</protein>
<dbReference type="STRING" id="1384459.GL4_2845"/>
<organism evidence="2 3">
    <name type="scientific">Methyloceanibacter caenitepidi</name>
    <dbReference type="NCBI Taxonomy" id="1384459"/>
    <lineage>
        <taxon>Bacteria</taxon>
        <taxon>Pseudomonadati</taxon>
        <taxon>Pseudomonadota</taxon>
        <taxon>Alphaproteobacteria</taxon>
        <taxon>Hyphomicrobiales</taxon>
        <taxon>Hyphomicrobiaceae</taxon>
        <taxon>Methyloceanibacter</taxon>
    </lineage>
</organism>
<dbReference type="KEGG" id="mcg:GL4_2845"/>
<dbReference type="RefSeq" id="WP_156137617.1">
    <property type="nucleotide sequence ID" value="NZ_AP014648.1"/>
</dbReference>
<gene>
    <name evidence="2" type="ORF">GL4_2845</name>
</gene>
<name>A0A0A8K5Q7_9HYPH</name>
<keyword evidence="1" id="KW-0472">Membrane</keyword>
<sequence length="50" mass="5634">MSPAWWITALILTLYLMQVPWMLWLGHPWAAGYWLCAAGITVCAMHGLTS</sequence>
<evidence type="ECO:0000256" key="1">
    <source>
        <dbReference type="SAM" id="Phobius"/>
    </source>
</evidence>
<keyword evidence="1" id="KW-0812">Transmembrane</keyword>
<proteinExistence type="predicted"/>
<reference evidence="2 3" key="1">
    <citation type="submission" date="2014-09" db="EMBL/GenBank/DDBJ databases">
        <title>Genome sequencing of Methyloceanibacter caenitepidi Gela4.</title>
        <authorList>
            <person name="Takeuchi M."/>
            <person name="Susumu S."/>
            <person name="Kamagata Y."/>
            <person name="Oshima K."/>
            <person name="Hattori M."/>
            <person name="Iwasaki W."/>
        </authorList>
    </citation>
    <scope>NUCLEOTIDE SEQUENCE [LARGE SCALE GENOMIC DNA]</scope>
    <source>
        <strain evidence="2 3">Gela4</strain>
    </source>
</reference>
<dbReference type="EMBL" id="AP014648">
    <property type="protein sequence ID" value="BAQ18278.1"/>
    <property type="molecule type" value="Genomic_DNA"/>
</dbReference>
<dbReference type="Proteomes" id="UP000031643">
    <property type="component" value="Chromosome"/>
</dbReference>
<dbReference type="HOGENOM" id="CLU_3119643_0_0_5"/>
<feature type="transmembrane region" description="Helical" evidence="1">
    <location>
        <begin position="31"/>
        <end position="49"/>
    </location>
</feature>
<evidence type="ECO:0000313" key="3">
    <source>
        <dbReference type="Proteomes" id="UP000031643"/>
    </source>
</evidence>
<feature type="transmembrane region" description="Helical" evidence="1">
    <location>
        <begin position="6"/>
        <end position="24"/>
    </location>
</feature>
<evidence type="ECO:0000313" key="2">
    <source>
        <dbReference type="EMBL" id="BAQ18278.1"/>
    </source>
</evidence>
<keyword evidence="1" id="KW-1133">Transmembrane helix</keyword>